<gene>
    <name evidence="3" type="ORF">GCM10010319_06510</name>
</gene>
<accession>A0ABP3G3A9</accession>
<dbReference type="InterPro" id="IPR050447">
    <property type="entry name" value="Erg6_SMT_methyltransf"/>
</dbReference>
<dbReference type="CDD" id="cd02440">
    <property type="entry name" value="AdoMet_MTases"/>
    <property type="match status" value="1"/>
</dbReference>
<dbReference type="InterPro" id="IPR013216">
    <property type="entry name" value="Methyltransf_11"/>
</dbReference>
<dbReference type="Gene3D" id="3.40.50.150">
    <property type="entry name" value="Vaccinia Virus protein VP39"/>
    <property type="match status" value="1"/>
</dbReference>
<dbReference type="PANTHER" id="PTHR44068">
    <property type="entry name" value="ZGC:194242"/>
    <property type="match status" value="1"/>
</dbReference>
<dbReference type="EMBL" id="BAAABW010000002">
    <property type="protein sequence ID" value="GAA0333259.1"/>
    <property type="molecule type" value="Genomic_DNA"/>
</dbReference>
<proteinExistence type="predicted"/>
<evidence type="ECO:0000256" key="1">
    <source>
        <dbReference type="ARBA" id="ARBA00022679"/>
    </source>
</evidence>
<dbReference type="RefSeq" id="WP_344115807.1">
    <property type="nucleotide sequence ID" value="NZ_BAAABW010000002.1"/>
</dbReference>
<protein>
    <recommendedName>
        <fullName evidence="2">Methyltransferase type 11 domain-containing protein</fullName>
    </recommendedName>
</protein>
<dbReference type="Proteomes" id="UP001500063">
    <property type="component" value="Unassembled WGS sequence"/>
</dbReference>
<dbReference type="SUPFAM" id="SSF53335">
    <property type="entry name" value="S-adenosyl-L-methionine-dependent methyltransferases"/>
    <property type="match status" value="1"/>
</dbReference>
<reference evidence="4" key="1">
    <citation type="journal article" date="2019" name="Int. J. Syst. Evol. Microbiol.">
        <title>The Global Catalogue of Microorganisms (GCM) 10K type strain sequencing project: providing services to taxonomists for standard genome sequencing and annotation.</title>
        <authorList>
            <consortium name="The Broad Institute Genomics Platform"/>
            <consortium name="The Broad Institute Genome Sequencing Center for Infectious Disease"/>
            <person name="Wu L."/>
            <person name="Ma J."/>
        </authorList>
    </citation>
    <scope>NUCLEOTIDE SEQUENCE [LARGE SCALE GENOMIC DNA]</scope>
    <source>
        <strain evidence="4">JCM 4565</strain>
    </source>
</reference>
<dbReference type="InterPro" id="IPR029063">
    <property type="entry name" value="SAM-dependent_MTases_sf"/>
</dbReference>
<dbReference type="Pfam" id="PF08241">
    <property type="entry name" value="Methyltransf_11"/>
    <property type="match status" value="1"/>
</dbReference>
<feature type="domain" description="Methyltransferase type 11" evidence="2">
    <location>
        <begin position="67"/>
        <end position="165"/>
    </location>
</feature>
<name>A0ABP3G3A9_9ACTN</name>
<dbReference type="PANTHER" id="PTHR44068:SF11">
    <property type="entry name" value="GERANYL DIPHOSPHATE 2-C-METHYLTRANSFERASE"/>
    <property type="match status" value="1"/>
</dbReference>
<keyword evidence="4" id="KW-1185">Reference proteome</keyword>
<evidence type="ECO:0000313" key="3">
    <source>
        <dbReference type="EMBL" id="GAA0333259.1"/>
    </source>
</evidence>
<evidence type="ECO:0000313" key="4">
    <source>
        <dbReference type="Proteomes" id="UP001500063"/>
    </source>
</evidence>
<keyword evidence="1" id="KW-0808">Transferase</keyword>
<evidence type="ECO:0000259" key="2">
    <source>
        <dbReference type="Pfam" id="PF08241"/>
    </source>
</evidence>
<comment type="caution">
    <text evidence="3">The sequence shown here is derived from an EMBL/GenBank/DDBJ whole genome shotgun (WGS) entry which is preliminary data.</text>
</comment>
<organism evidence="3 4">
    <name type="scientific">Streptomyces blastmyceticus</name>
    <dbReference type="NCBI Taxonomy" id="68180"/>
    <lineage>
        <taxon>Bacteria</taxon>
        <taxon>Bacillati</taxon>
        <taxon>Actinomycetota</taxon>
        <taxon>Actinomycetes</taxon>
        <taxon>Kitasatosporales</taxon>
        <taxon>Streptomycetaceae</taxon>
        <taxon>Streptomyces</taxon>
    </lineage>
</organism>
<sequence length="274" mass="29689">MTQDNVARTYYDTGDVDGFYAQAWGGENIHVGIYADAREAVGAAARRTVERMAAKAADALGPGRAVLDLGSGYGGAARQLAESYGCRVTGLNISEVQNRRHREINAERGLDGLIDVVTGSFQDVPAPDAAYDVVWSQDALCHSPDRATVLREAVRVLKPGGHLVFTDFMAVEDAPAAELRPLTDRLTVTGFATPAFYEEQLRSLPLSDVSFEELSEHLQTHYERLTDEVRDPSPTLVASVSAAYLEGLRESLPQVAAACAKGLLQWGIFHARRA</sequence>